<keyword evidence="3 6" id="KW-0732">Signal</keyword>
<dbReference type="Proteomes" id="UP001153365">
    <property type="component" value="Unassembled WGS sequence"/>
</dbReference>
<evidence type="ECO:0000256" key="3">
    <source>
        <dbReference type="ARBA" id="ARBA00022729"/>
    </source>
</evidence>
<dbReference type="AlphaFoldDB" id="A0AAV0B821"/>
<evidence type="ECO:0000256" key="6">
    <source>
        <dbReference type="SAM" id="SignalP"/>
    </source>
</evidence>
<evidence type="ECO:0000313" key="9">
    <source>
        <dbReference type="Proteomes" id="UP001153365"/>
    </source>
</evidence>
<dbReference type="PROSITE" id="PS52012">
    <property type="entry name" value="CFEM"/>
    <property type="match status" value="1"/>
</dbReference>
<evidence type="ECO:0000259" key="7">
    <source>
        <dbReference type="PROSITE" id="PS52012"/>
    </source>
</evidence>
<feature type="domain" description="CFEM" evidence="7">
    <location>
        <begin position="10"/>
        <end position="124"/>
    </location>
</feature>
<feature type="transmembrane region" description="Helical" evidence="5">
    <location>
        <begin position="135"/>
        <end position="156"/>
    </location>
</feature>
<sequence length="159" mass="17474">MGYTRVLIFLIIFQVFYLALGDSFDKNIYTRQNSLSTCARDCYTNATANTGALGTCSQTDNLCLCRRDEFGDSVKDCWDKCTDIEEAAAKTWFETECAAHGVAVRFNNVTSAVSETASSVANTINNARNSQPKTVSISVALAFCSLMLYILFHLSVDLS</sequence>
<dbReference type="Pfam" id="PF05730">
    <property type="entry name" value="CFEM"/>
    <property type="match status" value="1"/>
</dbReference>
<dbReference type="InterPro" id="IPR008427">
    <property type="entry name" value="Extracellular_membr_CFEM_dom"/>
</dbReference>
<keyword evidence="9" id="KW-1185">Reference proteome</keyword>
<reference evidence="8" key="1">
    <citation type="submission" date="2022-06" db="EMBL/GenBank/DDBJ databases">
        <authorList>
            <consortium name="SYNGENTA / RWTH Aachen University"/>
        </authorList>
    </citation>
    <scope>NUCLEOTIDE SEQUENCE</scope>
</reference>
<dbReference type="EMBL" id="CALTRL010003687">
    <property type="protein sequence ID" value="CAH7681714.1"/>
    <property type="molecule type" value="Genomic_DNA"/>
</dbReference>
<protein>
    <recommendedName>
        <fullName evidence="7">CFEM domain-containing protein</fullName>
    </recommendedName>
</protein>
<accession>A0AAV0B821</accession>
<keyword evidence="5" id="KW-0812">Transmembrane</keyword>
<feature type="signal peptide" evidence="6">
    <location>
        <begin position="1"/>
        <end position="21"/>
    </location>
</feature>
<evidence type="ECO:0000256" key="1">
    <source>
        <dbReference type="ARBA" id="ARBA00004613"/>
    </source>
</evidence>
<organism evidence="8 9">
    <name type="scientific">Phakopsora pachyrhizi</name>
    <name type="common">Asian soybean rust disease fungus</name>
    <dbReference type="NCBI Taxonomy" id="170000"/>
    <lineage>
        <taxon>Eukaryota</taxon>
        <taxon>Fungi</taxon>
        <taxon>Dikarya</taxon>
        <taxon>Basidiomycota</taxon>
        <taxon>Pucciniomycotina</taxon>
        <taxon>Pucciniomycetes</taxon>
        <taxon>Pucciniales</taxon>
        <taxon>Phakopsoraceae</taxon>
        <taxon>Phakopsora</taxon>
    </lineage>
</organism>
<dbReference type="SMART" id="SM00747">
    <property type="entry name" value="CFEM"/>
    <property type="match status" value="1"/>
</dbReference>
<keyword evidence="4" id="KW-1015">Disulfide bond</keyword>
<feature type="chain" id="PRO_5043998461" description="CFEM domain-containing protein" evidence="6">
    <location>
        <begin position="22"/>
        <end position="159"/>
    </location>
</feature>
<keyword evidence="5" id="KW-1133">Transmembrane helix</keyword>
<evidence type="ECO:0000313" key="8">
    <source>
        <dbReference type="EMBL" id="CAH7681714.1"/>
    </source>
</evidence>
<proteinExistence type="predicted"/>
<keyword evidence="2" id="KW-0964">Secreted</keyword>
<comment type="caution">
    <text evidence="8">The sequence shown here is derived from an EMBL/GenBank/DDBJ whole genome shotgun (WGS) entry which is preliminary data.</text>
</comment>
<evidence type="ECO:0000256" key="4">
    <source>
        <dbReference type="ARBA" id="ARBA00023157"/>
    </source>
</evidence>
<evidence type="ECO:0000256" key="2">
    <source>
        <dbReference type="ARBA" id="ARBA00022525"/>
    </source>
</evidence>
<evidence type="ECO:0000256" key="5">
    <source>
        <dbReference type="SAM" id="Phobius"/>
    </source>
</evidence>
<gene>
    <name evidence="8" type="ORF">PPACK8108_LOCUS14360</name>
</gene>
<name>A0AAV0B821_PHAPC</name>
<comment type="subcellular location">
    <subcellularLocation>
        <location evidence="1">Secreted</location>
    </subcellularLocation>
</comment>
<keyword evidence="5" id="KW-0472">Membrane</keyword>
<dbReference type="GO" id="GO:0005576">
    <property type="term" value="C:extracellular region"/>
    <property type="evidence" value="ECO:0007669"/>
    <property type="project" value="UniProtKB-SubCell"/>
</dbReference>